<dbReference type="OrthoDB" id="7942745at2"/>
<reference evidence="1" key="1">
    <citation type="journal article" date="2013" name="Genome Announc.">
        <title>Draft Genome Sequence of Agarivorans albus Strain MKT 106T, an Agarolytic Marine Bacterium.</title>
        <authorList>
            <person name="Yasuike M."/>
            <person name="Nakamura Y."/>
            <person name="Kai W."/>
            <person name="Fujiwara A."/>
            <person name="Fukui Y."/>
            <person name="Satomi M."/>
            <person name="Sano M."/>
        </authorList>
    </citation>
    <scope>NUCLEOTIDE SEQUENCE [LARGE SCALE GENOMIC DNA]</scope>
</reference>
<accession>R9PNC1</accession>
<dbReference type="STRING" id="1331007.AALB_2904"/>
<proteinExistence type="predicted"/>
<name>R9PNC1_AGAAL</name>
<dbReference type="Proteomes" id="UP000014461">
    <property type="component" value="Unassembled WGS sequence"/>
</dbReference>
<comment type="caution">
    <text evidence="1">The sequence shown here is derived from an EMBL/GenBank/DDBJ whole genome shotgun (WGS) entry which is preliminary data.</text>
</comment>
<dbReference type="AlphaFoldDB" id="R9PNC1"/>
<dbReference type="NCBIfam" id="TIGR03950">
    <property type="entry name" value="sidero_Fe_reduc"/>
    <property type="match status" value="1"/>
</dbReference>
<organism evidence="1 2">
    <name type="scientific">Agarivorans albus MKT 106</name>
    <dbReference type="NCBI Taxonomy" id="1331007"/>
    <lineage>
        <taxon>Bacteria</taxon>
        <taxon>Pseudomonadati</taxon>
        <taxon>Pseudomonadota</taxon>
        <taxon>Gammaproteobacteria</taxon>
        <taxon>Alteromonadales</taxon>
        <taxon>Alteromonadaceae</taxon>
        <taxon>Agarivorans</taxon>
    </lineage>
</organism>
<dbReference type="EMBL" id="BARX01000020">
    <property type="protein sequence ID" value="GAD02824.1"/>
    <property type="molecule type" value="Genomic_DNA"/>
</dbReference>
<evidence type="ECO:0008006" key="3">
    <source>
        <dbReference type="Google" id="ProtNLM"/>
    </source>
</evidence>
<gene>
    <name evidence="1" type="ORF">AALB_2904</name>
</gene>
<protein>
    <recommendedName>
        <fullName evidence="3">Ferric siderophore reductase C-terminal domain-containing protein</fullName>
    </recommendedName>
</protein>
<dbReference type="InterPro" id="IPR023998">
    <property type="entry name" value="FCR-like"/>
</dbReference>
<sequence length="238" mass="27268">MTVNSDKHYNQMLQQFAVAAFEFLSPVDSAEQWVREGSVDSMGELYQFWQLQHPEAGKIYWQSRSWSMLAWQPISLALIACYQVQASPDLSRLSQRYHLGNVFGYRFEANELALWQQFESATLLRKSIAQSLRVLLDQLLKDFSQVARISPSTAYRNIADGVLDMMLRGAKASHQVIKPELVEHEFQHWLQDLALPLEPRATLFEDPQGSLQVARVSCCMDYKKQQGSYCVGCPCEPK</sequence>
<evidence type="ECO:0000313" key="1">
    <source>
        <dbReference type="EMBL" id="GAD02824.1"/>
    </source>
</evidence>
<keyword evidence="2" id="KW-1185">Reference proteome</keyword>
<evidence type="ECO:0000313" key="2">
    <source>
        <dbReference type="Proteomes" id="UP000014461"/>
    </source>
</evidence>
<dbReference type="RefSeq" id="WP_016402591.1">
    <property type="nucleotide sequence ID" value="NZ_BARX01000020.1"/>
</dbReference>